<protein>
    <recommendedName>
        <fullName evidence="8">Progonadoliberin</fullName>
    </recommendedName>
    <component>
        <recommendedName>
            <fullName evidence="8">Gonadoliberin</fullName>
        </recommendedName>
        <alternativeName>
            <fullName evidence="8">Gonadotropin-releasing hormone</fullName>
            <shortName evidence="8">GnRH</shortName>
        </alternativeName>
        <alternativeName>
            <fullName evidence="8">Luliberin</fullName>
        </alternativeName>
        <alternativeName>
            <fullName evidence="8">Luteinizing hormone-releasing hormone</fullName>
            <shortName evidence="8">LH-RH</shortName>
        </alternativeName>
    </component>
    <component>
        <recommendedName>
            <fullName evidence="8">GnRH-associated peptide</fullName>
        </recommendedName>
        <alternativeName>
            <fullName evidence="8">GnRH-associated peptide</fullName>
        </alternativeName>
    </component>
</protein>
<evidence type="ECO:0000256" key="1">
    <source>
        <dbReference type="ARBA" id="ARBA00004613"/>
    </source>
</evidence>
<comment type="subcellular location">
    <subcellularLocation>
        <location evidence="1 8">Secreted</location>
    </subcellularLocation>
</comment>
<evidence type="ECO:0000256" key="10">
    <source>
        <dbReference type="SAM" id="SignalP"/>
    </source>
</evidence>
<dbReference type="GO" id="GO:0005615">
    <property type="term" value="C:extracellular space"/>
    <property type="evidence" value="ECO:0007669"/>
    <property type="project" value="TreeGrafter"/>
</dbReference>
<keyword evidence="7 8" id="KW-0027">Amidation</keyword>
<evidence type="ECO:0000256" key="6">
    <source>
        <dbReference type="ARBA" id="ARBA00022729"/>
    </source>
</evidence>
<keyword evidence="4" id="KW-0165">Cleavage on pair of basic residues</keyword>
<evidence type="ECO:0000256" key="5">
    <source>
        <dbReference type="ARBA" id="ARBA00022702"/>
    </source>
</evidence>
<dbReference type="GO" id="GO:0005183">
    <property type="term" value="F:gonadotropin hormone-releasing hormone activity"/>
    <property type="evidence" value="ECO:0007669"/>
    <property type="project" value="TreeGrafter"/>
</dbReference>
<dbReference type="Ensembl" id="ENSCRFT00000011666.1">
    <property type="protein sequence ID" value="ENSCRFP00000011270.1"/>
    <property type="gene ID" value="ENSCRFG00000008775.1"/>
</dbReference>
<evidence type="ECO:0000313" key="11">
    <source>
        <dbReference type="Ensembl" id="ENSCRFP00000011270.1"/>
    </source>
</evidence>
<evidence type="ECO:0000256" key="9">
    <source>
        <dbReference type="SAM" id="MobiDB-lite"/>
    </source>
</evidence>
<comment type="function">
    <text evidence="8">Stimulates the secretion of gonadotropins.</text>
</comment>
<dbReference type="InterPro" id="IPR002012">
    <property type="entry name" value="GnRH"/>
</dbReference>
<name>A0A8C3QVD5_9PASS</name>
<dbReference type="PANTHER" id="PTHR10522:SF6">
    <property type="entry name" value="PROGONADOLIBERIN-2"/>
    <property type="match status" value="1"/>
</dbReference>
<dbReference type="InterPro" id="IPR019792">
    <property type="entry name" value="Gonadoliberin"/>
</dbReference>
<dbReference type="PROSITE" id="PS51257">
    <property type="entry name" value="PROKAR_LIPOPROTEIN"/>
    <property type="match status" value="1"/>
</dbReference>
<proteinExistence type="inferred from homology"/>
<reference evidence="11" key="2">
    <citation type="submission" date="2025-09" db="UniProtKB">
        <authorList>
            <consortium name="Ensembl"/>
        </authorList>
    </citation>
    <scope>IDENTIFICATION</scope>
</reference>
<dbReference type="PANTHER" id="PTHR10522">
    <property type="entry name" value="GONADOLIBERIN"/>
    <property type="match status" value="1"/>
</dbReference>
<keyword evidence="3" id="KW-0964">Secreted</keyword>
<sequence>MAPRGSLLLLALLLLLSCSVPRGRGQHWSHGWYPGGKRDLRTPTNLQVGCPPRVVPLQGHPFPLGGIPCRPRVMPTPVPSPLGRCRPFPCPLRREEPLPVSGNGAGGSWRDPQDRD</sequence>
<feature type="chain" id="PRO_5034698661" description="Progonadoliberin" evidence="10">
    <location>
        <begin position="26"/>
        <end position="116"/>
    </location>
</feature>
<comment type="similarity">
    <text evidence="2 8">Belongs to the GnRH family.</text>
</comment>
<dbReference type="PROSITE" id="PS00473">
    <property type="entry name" value="GNRH"/>
    <property type="match status" value="1"/>
</dbReference>
<keyword evidence="6 10" id="KW-0732">Signal</keyword>
<dbReference type="Proteomes" id="UP000694396">
    <property type="component" value="Unplaced"/>
</dbReference>
<keyword evidence="5 8" id="KW-0372">Hormone</keyword>
<evidence type="ECO:0000256" key="3">
    <source>
        <dbReference type="ARBA" id="ARBA00022525"/>
    </source>
</evidence>
<organism evidence="11 12">
    <name type="scientific">Cyanoderma ruficeps</name>
    <name type="common">rufous-capped babbler</name>
    <dbReference type="NCBI Taxonomy" id="181631"/>
    <lineage>
        <taxon>Eukaryota</taxon>
        <taxon>Metazoa</taxon>
        <taxon>Chordata</taxon>
        <taxon>Craniata</taxon>
        <taxon>Vertebrata</taxon>
        <taxon>Euteleostomi</taxon>
        <taxon>Archelosauria</taxon>
        <taxon>Archosauria</taxon>
        <taxon>Dinosauria</taxon>
        <taxon>Saurischia</taxon>
        <taxon>Theropoda</taxon>
        <taxon>Coelurosauria</taxon>
        <taxon>Aves</taxon>
        <taxon>Neognathae</taxon>
        <taxon>Neoaves</taxon>
        <taxon>Telluraves</taxon>
        <taxon>Australaves</taxon>
        <taxon>Passeriformes</taxon>
        <taxon>Sylvioidea</taxon>
        <taxon>Timaliidae</taxon>
        <taxon>Cyanoderma</taxon>
    </lineage>
</organism>
<keyword evidence="12" id="KW-1185">Reference proteome</keyword>
<dbReference type="GO" id="GO:0031530">
    <property type="term" value="F:gonadotropin-releasing hormone receptor binding"/>
    <property type="evidence" value="ECO:0007669"/>
    <property type="project" value="TreeGrafter"/>
</dbReference>
<evidence type="ECO:0000313" key="12">
    <source>
        <dbReference type="Proteomes" id="UP000694396"/>
    </source>
</evidence>
<reference evidence="11" key="1">
    <citation type="submission" date="2025-08" db="UniProtKB">
        <authorList>
            <consortium name="Ensembl"/>
        </authorList>
    </citation>
    <scope>IDENTIFICATION</scope>
</reference>
<evidence type="ECO:0000256" key="7">
    <source>
        <dbReference type="ARBA" id="ARBA00022815"/>
    </source>
</evidence>
<evidence type="ECO:0000256" key="4">
    <source>
        <dbReference type="ARBA" id="ARBA00022685"/>
    </source>
</evidence>
<feature type="region of interest" description="Disordered" evidence="9">
    <location>
        <begin position="95"/>
        <end position="116"/>
    </location>
</feature>
<dbReference type="AlphaFoldDB" id="A0A8C3QVD5"/>
<evidence type="ECO:0000256" key="2">
    <source>
        <dbReference type="ARBA" id="ARBA00010968"/>
    </source>
</evidence>
<evidence type="ECO:0000256" key="8">
    <source>
        <dbReference type="RuleBase" id="RU000635"/>
    </source>
</evidence>
<feature type="signal peptide" evidence="10">
    <location>
        <begin position="1"/>
        <end position="25"/>
    </location>
</feature>
<dbReference type="Pfam" id="PF00446">
    <property type="entry name" value="GnRH"/>
    <property type="match status" value="1"/>
</dbReference>
<accession>A0A8C3QVD5</accession>